<keyword evidence="1" id="KW-0479">Metal-binding</keyword>
<proteinExistence type="predicted"/>
<sequence length="238" mass="26048">MSDPDLEQLKRDLVTCTRLLVMADILDYSGHLSARIPGTDHVLIQPRDASRAALSAEDMLVVDLDGNLVEGEIPPPAETAIHTGVYRNRPDAKLVCHGHPTLSTTWSMTDRTFLPMRHFAYKHPEGLAVHPDATHITTREQGDAVAKTLGDDSACLLRAHGTVLVAPTIQELLMDCLDLEENARTLLVATQLTAGGGELRPLSAGECTEIGRSYSRSRHRPNKVWEHYVHRGTAAGIL</sequence>
<dbReference type="Proteomes" id="UP000295621">
    <property type="component" value="Unassembled WGS sequence"/>
</dbReference>
<dbReference type="InterPro" id="IPR001303">
    <property type="entry name" value="Aldolase_II/adducin_N"/>
</dbReference>
<evidence type="ECO:0000313" key="4">
    <source>
        <dbReference type="EMBL" id="TDC47605.1"/>
    </source>
</evidence>
<evidence type="ECO:0000256" key="1">
    <source>
        <dbReference type="ARBA" id="ARBA00022723"/>
    </source>
</evidence>
<name>A0A4V6PB06_9ACTN</name>
<feature type="domain" description="Class II aldolase/adducin N-terminal" evidence="3">
    <location>
        <begin position="11"/>
        <end position="187"/>
    </location>
</feature>
<dbReference type="GO" id="GO:0016832">
    <property type="term" value="F:aldehyde-lyase activity"/>
    <property type="evidence" value="ECO:0007669"/>
    <property type="project" value="TreeGrafter"/>
</dbReference>
<dbReference type="InterPro" id="IPR050197">
    <property type="entry name" value="Aldolase_class_II_sugar_metab"/>
</dbReference>
<dbReference type="PANTHER" id="PTHR22789:SF0">
    <property type="entry name" value="3-OXO-TETRONATE 4-PHOSPHATE DECARBOXYLASE-RELATED"/>
    <property type="match status" value="1"/>
</dbReference>
<dbReference type="RefSeq" id="WP_131987057.1">
    <property type="nucleotide sequence ID" value="NZ_SMKL01000071.1"/>
</dbReference>
<evidence type="ECO:0000256" key="2">
    <source>
        <dbReference type="ARBA" id="ARBA00023239"/>
    </source>
</evidence>
<dbReference type="Pfam" id="PF00596">
    <property type="entry name" value="Aldolase_II"/>
    <property type="match status" value="1"/>
</dbReference>
<keyword evidence="5" id="KW-1185">Reference proteome</keyword>
<dbReference type="PANTHER" id="PTHR22789">
    <property type="entry name" value="FUCULOSE PHOSPHATE ALDOLASE"/>
    <property type="match status" value="1"/>
</dbReference>
<dbReference type="SMART" id="SM01007">
    <property type="entry name" value="Aldolase_II"/>
    <property type="match status" value="1"/>
</dbReference>
<dbReference type="OrthoDB" id="3729465at2"/>
<protein>
    <submittedName>
        <fullName evidence="4">Class II aldolase/adducin family protein</fullName>
    </submittedName>
</protein>
<dbReference type="AlphaFoldDB" id="A0A4V6PB06"/>
<dbReference type="Gene3D" id="3.40.225.10">
    <property type="entry name" value="Class II aldolase/adducin N-terminal domain"/>
    <property type="match status" value="1"/>
</dbReference>
<dbReference type="EMBL" id="SMKL01000071">
    <property type="protein sequence ID" value="TDC47605.1"/>
    <property type="molecule type" value="Genomic_DNA"/>
</dbReference>
<evidence type="ECO:0000259" key="3">
    <source>
        <dbReference type="SMART" id="SM01007"/>
    </source>
</evidence>
<dbReference type="SUPFAM" id="SSF53639">
    <property type="entry name" value="AraD/HMP-PK domain-like"/>
    <property type="match status" value="1"/>
</dbReference>
<dbReference type="GO" id="GO:0019323">
    <property type="term" value="P:pentose catabolic process"/>
    <property type="evidence" value="ECO:0007669"/>
    <property type="project" value="TreeGrafter"/>
</dbReference>
<dbReference type="GO" id="GO:0005829">
    <property type="term" value="C:cytosol"/>
    <property type="evidence" value="ECO:0007669"/>
    <property type="project" value="TreeGrafter"/>
</dbReference>
<organism evidence="4 5">
    <name type="scientific">Jiangella ureilytica</name>
    <dbReference type="NCBI Taxonomy" id="2530374"/>
    <lineage>
        <taxon>Bacteria</taxon>
        <taxon>Bacillati</taxon>
        <taxon>Actinomycetota</taxon>
        <taxon>Actinomycetes</taxon>
        <taxon>Jiangellales</taxon>
        <taxon>Jiangellaceae</taxon>
        <taxon>Jiangella</taxon>
    </lineage>
</organism>
<keyword evidence="2" id="KW-0456">Lyase</keyword>
<accession>A0A4V6PB06</accession>
<gene>
    <name evidence="4" type="ORF">E1212_23720</name>
</gene>
<reference evidence="4 5" key="1">
    <citation type="submission" date="2019-02" db="EMBL/GenBank/DDBJ databases">
        <title>Draft genome sequences of novel Actinobacteria.</title>
        <authorList>
            <person name="Sahin N."/>
            <person name="Ay H."/>
            <person name="Saygin H."/>
        </authorList>
    </citation>
    <scope>NUCLEOTIDE SEQUENCE [LARGE SCALE GENOMIC DNA]</scope>
    <source>
        <strain evidence="4 5">KC603</strain>
    </source>
</reference>
<dbReference type="InterPro" id="IPR036409">
    <property type="entry name" value="Aldolase_II/adducin_N_sf"/>
</dbReference>
<evidence type="ECO:0000313" key="5">
    <source>
        <dbReference type="Proteomes" id="UP000295621"/>
    </source>
</evidence>
<comment type="caution">
    <text evidence="4">The sequence shown here is derived from an EMBL/GenBank/DDBJ whole genome shotgun (WGS) entry which is preliminary data.</text>
</comment>
<dbReference type="GO" id="GO:0046872">
    <property type="term" value="F:metal ion binding"/>
    <property type="evidence" value="ECO:0007669"/>
    <property type="project" value="UniProtKB-KW"/>
</dbReference>